<dbReference type="Pfam" id="PF00528">
    <property type="entry name" value="BPD_transp_1"/>
    <property type="match status" value="1"/>
</dbReference>
<dbReference type="AlphaFoldDB" id="A0A2I5T223"/>
<dbReference type="OrthoDB" id="8138334at2"/>
<evidence type="ECO:0000313" key="12">
    <source>
        <dbReference type="Proteomes" id="UP000017700"/>
    </source>
</evidence>
<dbReference type="GO" id="GO:0055085">
    <property type="term" value="P:transmembrane transport"/>
    <property type="evidence" value="ECO:0007669"/>
    <property type="project" value="InterPro"/>
</dbReference>
<reference evidence="11 12" key="1">
    <citation type="journal article" date="2013" name="Genome Announc.">
        <title>Draft genome sequence of Serratia sp. strain ATCC 39006, a model bacterium for analysis of the biosynthesis and regulation of prodigiosin, a carbapenem, and gas vesicles.</title>
        <authorList>
            <person name="Fineran P.C."/>
            <person name="Iglesias Cans M.C."/>
            <person name="Ramsay J.P."/>
            <person name="Wilf N.M."/>
            <person name="Cossyleon D."/>
            <person name="McNeil M.B."/>
            <person name="Williamson N.R."/>
            <person name="Monson R.E."/>
            <person name="Becher S.A."/>
            <person name="Stanton J.A."/>
            <person name="Brugger K."/>
            <person name="Brown S.D."/>
            <person name="Salmond G.P."/>
        </authorList>
    </citation>
    <scope>NUCLEOTIDE SEQUENCE [LARGE SCALE GENOMIC DNA]</scope>
    <source>
        <strain evidence="11">ATCC 39006</strain>
        <strain evidence="12">ATCC 39006 / SC 11482</strain>
    </source>
</reference>
<evidence type="ECO:0000256" key="3">
    <source>
        <dbReference type="ARBA" id="ARBA00022475"/>
    </source>
</evidence>
<feature type="transmembrane region" description="Helical" evidence="8">
    <location>
        <begin position="112"/>
        <end position="136"/>
    </location>
</feature>
<evidence type="ECO:0000313" key="13">
    <source>
        <dbReference type="Proteomes" id="UP000233778"/>
    </source>
</evidence>
<evidence type="ECO:0000256" key="2">
    <source>
        <dbReference type="ARBA" id="ARBA00022448"/>
    </source>
</evidence>
<proteinExistence type="inferred from homology"/>
<evidence type="ECO:0000256" key="4">
    <source>
        <dbReference type="ARBA" id="ARBA00022519"/>
    </source>
</evidence>
<dbReference type="Proteomes" id="UP000017700">
    <property type="component" value="Chromosome"/>
</dbReference>
<reference evidence="10 13" key="3">
    <citation type="submission" date="2017-11" db="EMBL/GenBank/DDBJ databases">
        <title>Complete genome sequence of Serratia sp. ATCC 39006 LacA.</title>
        <authorList>
            <person name="Hampton H.G."/>
            <person name="Jackson S.A."/>
            <person name="Jauregui R."/>
            <person name="Poulter G.T.M."/>
            <person name="Salmond G.P.C."/>
            <person name="Fineran P.C."/>
        </authorList>
    </citation>
    <scope>NUCLEOTIDE SEQUENCE [LARGE SCALE GENOMIC DNA]</scope>
    <source>
        <strain evidence="10 13">ATCC 39006</strain>
    </source>
</reference>
<reference evidence="11" key="4">
    <citation type="submission" date="2017-11" db="EMBL/GenBank/DDBJ databases">
        <title>Complete genome sequence of Serratia sp. ATCC 39006.</title>
        <authorList>
            <person name="Hampton H.G."/>
            <person name="Jackson S.A."/>
            <person name="Jauregui R."/>
            <person name="Poulter G.T.M."/>
            <person name="Salmond G.P.C."/>
            <person name="Fineran P.C."/>
        </authorList>
    </citation>
    <scope>NUCLEOTIDE SEQUENCE</scope>
    <source>
        <strain evidence="11">ATCC 39006</strain>
    </source>
</reference>
<evidence type="ECO:0000256" key="5">
    <source>
        <dbReference type="ARBA" id="ARBA00022692"/>
    </source>
</evidence>
<keyword evidence="7 8" id="KW-0472">Membrane</keyword>
<organism evidence="11 12">
    <name type="scientific">Serratia sp. (strain ATCC 39006)</name>
    <name type="common">Prodigiosinella confusarubida</name>
    <dbReference type="NCBI Taxonomy" id="104623"/>
    <lineage>
        <taxon>Bacteria</taxon>
        <taxon>Pseudomonadati</taxon>
        <taxon>Pseudomonadota</taxon>
        <taxon>Gammaproteobacteria</taxon>
        <taxon>Enterobacterales</taxon>
        <taxon>Pectobacteriaceae</taxon>
        <taxon>Prodigiosinella</taxon>
    </lineage>
</organism>
<comment type="similarity">
    <text evidence="8">Belongs to the binding-protein-dependent transport system permease family.</text>
</comment>
<comment type="subcellular location">
    <subcellularLocation>
        <location evidence="1">Cell inner membrane</location>
        <topology evidence="1">Multi-pass membrane protein</topology>
    </subcellularLocation>
    <subcellularLocation>
        <location evidence="8">Cell membrane</location>
        <topology evidence="8">Multi-pass membrane protein</topology>
    </subcellularLocation>
</comment>
<feature type="transmembrane region" description="Helical" evidence="8">
    <location>
        <begin position="324"/>
        <end position="344"/>
    </location>
</feature>
<feature type="transmembrane region" description="Helical" evidence="8">
    <location>
        <begin position="292"/>
        <end position="312"/>
    </location>
</feature>
<dbReference type="EMBL" id="CP025084">
    <property type="protein sequence ID" value="AUH02945.1"/>
    <property type="molecule type" value="Genomic_DNA"/>
</dbReference>
<feature type="transmembrane region" description="Helical" evidence="8">
    <location>
        <begin position="229"/>
        <end position="248"/>
    </location>
</feature>
<dbReference type="Proteomes" id="UP000233778">
    <property type="component" value="Chromosome"/>
</dbReference>
<name>A0A2I5T223_SERS3</name>
<gene>
    <name evidence="10" type="ORF">CWC46_01590</name>
    <name evidence="11" type="ORF">Ser39006_001590</name>
</gene>
<keyword evidence="4" id="KW-0997">Cell inner membrane</keyword>
<feature type="transmembrane region" description="Helical" evidence="8">
    <location>
        <begin position="33"/>
        <end position="52"/>
    </location>
</feature>
<dbReference type="EMBL" id="CP025085">
    <property type="protein sequence ID" value="AUG98630.1"/>
    <property type="molecule type" value="Genomic_DNA"/>
</dbReference>
<dbReference type="PANTHER" id="PTHR30151:SF0">
    <property type="entry name" value="ABC TRANSPORTER PERMEASE PROTEIN MJ0413-RELATED"/>
    <property type="match status" value="1"/>
</dbReference>
<accession>A0A2I5T223</accession>
<dbReference type="KEGG" id="serq:CWC46_01590"/>
<evidence type="ECO:0000313" key="10">
    <source>
        <dbReference type="EMBL" id="AUG98630.1"/>
    </source>
</evidence>
<keyword evidence="5 8" id="KW-0812">Transmembrane</keyword>
<protein>
    <submittedName>
        <fullName evidence="11">ABC transporter permease</fullName>
    </submittedName>
</protein>
<dbReference type="PROSITE" id="PS50928">
    <property type="entry name" value="ABC_TM1"/>
    <property type="match status" value="1"/>
</dbReference>
<dbReference type="RefSeq" id="WP_021013913.1">
    <property type="nucleotide sequence ID" value="NZ_CP025084.1"/>
</dbReference>
<evidence type="ECO:0000256" key="1">
    <source>
        <dbReference type="ARBA" id="ARBA00004429"/>
    </source>
</evidence>
<feature type="transmembrane region" description="Helical" evidence="8">
    <location>
        <begin position="200"/>
        <end position="223"/>
    </location>
</feature>
<sequence length="362" mass="38571">MKAKQISGTFMLVSAVLMILLAFSQWGSAPGPASLTLLAVMSLLLAACLVALSDSARLWRLVVLMVLVLSSAGLLMSVDSTGATYWVVLAAQVLLAMVSVQRLATANLRLPASVVATLFGLWVVYFWQLLVTVFAVPQVLLPTPFNIIQALYDSAALLAGDVVQTVLKAVLVGYLLGSGLGIVVGLLIDRLPFLQRGLLPLANLTSTVPLVGVAPIAVMWFGFDWPSKAAVIVLVTFFPALVSTLAGLQASGKLERELMYCYAASPRRTLLMLRLPAAMPFIFGALKVNATLALISAIVAEFFGSPTAGLGFRISTEAARMHMSVVWAAIVVASVVGSLVYALLVRLEKRMNFWHPSVRGVS</sequence>
<dbReference type="SUPFAM" id="SSF161098">
    <property type="entry name" value="MetI-like"/>
    <property type="match status" value="1"/>
</dbReference>
<evidence type="ECO:0000256" key="7">
    <source>
        <dbReference type="ARBA" id="ARBA00023136"/>
    </source>
</evidence>
<evidence type="ECO:0000259" key="9">
    <source>
        <dbReference type="PROSITE" id="PS50928"/>
    </source>
</evidence>
<feature type="transmembrane region" description="Helical" evidence="8">
    <location>
        <begin position="83"/>
        <end position="100"/>
    </location>
</feature>
<dbReference type="KEGG" id="sera:Ser39006_001590"/>
<dbReference type="InterPro" id="IPR000515">
    <property type="entry name" value="MetI-like"/>
</dbReference>
<dbReference type="InterPro" id="IPR035906">
    <property type="entry name" value="MetI-like_sf"/>
</dbReference>
<keyword evidence="3" id="KW-1003">Cell membrane</keyword>
<evidence type="ECO:0000313" key="11">
    <source>
        <dbReference type="EMBL" id="AUH02945.1"/>
    </source>
</evidence>
<dbReference type="Gene3D" id="1.10.3720.10">
    <property type="entry name" value="MetI-like"/>
    <property type="match status" value="1"/>
</dbReference>
<keyword evidence="6 8" id="KW-1133">Transmembrane helix</keyword>
<dbReference type="PANTHER" id="PTHR30151">
    <property type="entry name" value="ALKANE SULFONATE ABC TRANSPORTER-RELATED, MEMBRANE SUBUNIT"/>
    <property type="match status" value="1"/>
</dbReference>
<keyword evidence="2 8" id="KW-0813">Transport</keyword>
<feature type="transmembrane region" description="Helical" evidence="8">
    <location>
        <begin position="59"/>
        <end position="77"/>
    </location>
</feature>
<dbReference type="GO" id="GO:0005886">
    <property type="term" value="C:plasma membrane"/>
    <property type="evidence" value="ECO:0007669"/>
    <property type="project" value="UniProtKB-SubCell"/>
</dbReference>
<dbReference type="STRING" id="104623.Ser39006_00638"/>
<keyword evidence="12" id="KW-1185">Reference proteome</keyword>
<feature type="domain" description="ABC transmembrane type-1" evidence="9">
    <location>
        <begin position="163"/>
        <end position="348"/>
    </location>
</feature>
<reference evidence="11" key="2">
    <citation type="submission" date="2013-09" db="EMBL/GenBank/DDBJ databases">
        <authorList>
            <person name="Wang G."/>
            <person name="Yang Y."/>
            <person name="Su Y."/>
        </authorList>
    </citation>
    <scope>NUCLEOTIDE SEQUENCE</scope>
    <source>
        <strain evidence="11">ATCC 39006</strain>
    </source>
</reference>
<evidence type="ECO:0000256" key="6">
    <source>
        <dbReference type="ARBA" id="ARBA00022989"/>
    </source>
</evidence>
<evidence type="ECO:0000256" key="8">
    <source>
        <dbReference type="RuleBase" id="RU363032"/>
    </source>
</evidence>
<feature type="transmembrane region" description="Helical" evidence="8">
    <location>
        <begin position="166"/>
        <end position="188"/>
    </location>
</feature>
<feature type="transmembrane region" description="Helical" evidence="8">
    <location>
        <begin position="7"/>
        <end position="27"/>
    </location>
</feature>